<dbReference type="Proteomes" id="UP001241377">
    <property type="component" value="Unassembled WGS sequence"/>
</dbReference>
<gene>
    <name evidence="1" type="ORF">QFC19_003472</name>
</gene>
<proteinExistence type="predicted"/>
<organism evidence="1 2">
    <name type="scientific">Naganishia cerealis</name>
    <dbReference type="NCBI Taxonomy" id="610337"/>
    <lineage>
        <taxon>Eukaryota</taxon>
        <taxon>Fungi</taxon>
        <taxon>Dikarya</taxon>
        <taxon>Basidiomycota</taxon>
        <taxon>Agaricomycotina</taxon>
        <taxon>Tremellomycetes</taxon>
        <taxon>Filobasidiales</taxon>
        <taxon>Filobasidiaceae</taxon>
        <taxon>Naganishia</taxon>
    </lineage>
</organism>
<protein>
    <submittedName>
        <fullName evidence="1">Uncharacterized protein</fullName>
    </submittedName>
</protein>
<sequence>METLEVHSKDYLVKWVTAPDNCVIDWQARPLKKSINLAIYIRRGGDDSPTSASTMDPATPGTGADDETDTATDTTALRKRSESMASVNQISDSNMFKTKSRSSTLSSLVSSSNLVLVKDYHKLISNELVHGKFDVEKGGTYAFVFDNSFSKTISKKVLFSSKTLPRENVPGSHSGANGTSGNDTGSEPKGDAVVGNVMRPKNGQFLQSILLKKRRKKLQGFVKRLFVLNFKYGTLTYSQINEATIRGQMPIRDSIVSANAAKRELIVDSGVEVWNLRALNDEDFKVWVDAFNTVKSETGNQVQGSGDGDTASNAHAMSELRLVHKLLESMRERTTDPVFAEEIARVYEKVDDLLAHLSELNTGDVGSIYSHGFVDAQDDVDVPSSVVLLQEETVPSTAPWSQRTGSISKESLYDVAEEEEVVEDDDDDDSLSSVEDTTQLKDVIEEEEEEEDGDDLYPLPIDPIERDTSITRCDHTPPSIISFVRKNVGKDMSTIAMPVDVNEPLTILQKYAEMFEYGNLINNALLVPNDNGEKVLRVAAFAVSCLSSMRARERNIRKPFNPLLGETFELVREDMGFRLIAEKVCHRPPVFAVHAEAKDWTFSFSPAPAQKFWGKSFVVSTKGTSKLTFKKTGETFQWSQPESLIKNLFAGEKYSEPSSSITIKSSYGQRAVVEFAKGGMFSGRSEAVDIKAYDSSKKPLAYAVYGTWTESLTLKTNSTEKLIWECGALLPPKHYGFTEFAATLSKITAIEKDKMAPTDSRLRPDMKVYEQGNIPEAEELKNQLEERQRERRKELEESGKEHVPKFFKHTGGTSPDSGEWVYITGEKSYWNRRKKQDWDDLVRLW</sequence>
<keyword evidence="2" id="KW-1185">Reference proteome</keyword>
<comment type="caution">
    <text evidence="1">The sequence shown here is derived from an EMBL/GenBank/DDBJ whole genome shotgun (WGS) entry which is preliminary data.</text>
</comment>
<name>A0ACC2W1X1_9TREE</name>
<evidence type="ECO:0000313" key="2">
    <source>
        <dbReference type="Proteomes" id="UP001241377"/>
    </source>
</evidence>
<reference evidence="1" key="1">
    <citation type="submission" date="2023-04" db="EMBL/GenBank/DDBJ databases">
        <title>Draft Genome sequencing of Naganishia species isolated from polar environments using Oxford Nanopore Technology.</title>
        <authorList>
            <person name="Leo P."/>
            <person name="Venkateswaran K."/>
        </authorList>
    </citation>
    <scope>NUCLEOTIDE SEQUENCE</scope>
    <source>
        <strain evidence="1">MNA-CCFEE 5261</strain>
    </source>
</reference>
<dbReference type="EMBL" id="JASBWR010000033">
    <property type="protein sequence ID" value="KAJ9105698.1"/>
    <property type="molecule type" value="Genomic_DNA"/>
</dbReference>
<evidence type="ECO:0000313" key="1">
    <source>
        <dbReference type="EMBL" id="KAJ9105698.1"/>
    </source>
</evidence>
<accession>A0ACC2W1X1</accession>